<dbReference type="Gramene" id="OB03G30970.1">
    <property type="protein sequence ID" value="OB03G30970.1"/>
    <property type="gene ID" value="OB03G30970"/>
</dbReference>
<name>J3LPX1_ORYBR</name>
<dbReference type="AlphaFoldDB" id="J3LPX1"/>
<evidence type="ECO:0000313" key="1">
    <source>
        <dbReference type="EnsemblPlants" id="OB03G30970.1"/>
    </source>
</evidence>
<sequence length="68" mass="6547">MMPPARRSPGTLTGRPQAALGRGIGGGRAFGDVDGASGGAVAGAGAASALIDAILDFDKVKEMGCTSS</sequence>
<dbReference type="EnsemblPlants" id="OB03G30970.1">
    <property type="protein sequence ID" value="OB03G30970.1"/>
    <property type="gene ID" value="OB03G30970"/>
</dbReference>
<organism evidence="1">
    <name type="scientific">Oryza brachyantha</name>
    <name type="common">malo sina</name>
    <dbReference type="NCBI Taxonomy" id="4533"/>
    <lineage>
        <taxon>Eukaryota</taxon>
        <taxon>Viridiplantae</taxon>
        <taxon>Streptophyta</taxon>
        <taxon>Embryophyta</taxon>
        <taxon>Tracheophyta</taxon>
        <taxon>Spermatophyta</taxon>
        <taxon>Magnoliopsida</taxon>
        <taxon>Liliopsida</taxon>
        <taxon>Poales</taxon>
        <taxon>Poaceae</taxon>
        <taxon>BOP clade</taxon>
        <taxon>Oryzoideae</taxon>
        <taxon>Oryzeae</taxon>
        <taxon>Oryzinae</taxon>
        <taxon>Oryza</taxon>
    </lineage>
</organism>
<dbReference type="Proteomes" id="UP000006038">
    <property type="component" value="Chromosome 3"/>
</dbReference>
<reference evidence="1" key="1">
    <citation type="journal article" date="2013" name="Nat. Commun.">
        <title>Whole-genome sequencing of Oryza brachyantha reveals mechanisms underlying Oryza genome evolution.</title>
        <authorList>
            <person name="Chen J."/>
            <person name="Huang Q."/>
            <person name="Gao D."/>
            <person name="Wang J."/>
            <person name="Lang Y."/>
            <person name="Liu T."/>
            <person name="Li B."/>
            <person name="Bai Z."/>
            <person name="Luis Goicoechea J."/>
            <person name="Liang C."/>
            <person name="Chen C."/>
            <person name="Zhang W."/>
            <person name="Sun S."/>
            <person name="Liao Y."/>
            <person name="Zhang X."/>
            <person name="Yang L."/>
            <person name="Song C."/>
            <person name="Wang M."/>
            <person name="Shi J."/>
            <person name="Liu G."/>
            <person name="Liu J."/>
            <person name="Zhou H."/>
            <person name="Zhou W."/>
            <person name="Yu Q."/>
            <person name="An N."/>
            <person name="Chen Y."/>
            <person name="Cai Q."/>
            <person name="Wang B."/>
            <person name="Liu B."/>
            <person name="Min J."/>
            <person name="Huang Y."/>
            <person name="Wu H."/>
            <person name="Li Z."/>
            <person name="Zhang Y."/>
            <person name="Yin Y."/>
            <person name="Song W."/>
            <person name="Jiang J."/>
            <person name="Jackson S.A."/>
            <person name="Wing R.A."/>
            <person name="Wang J."/>
            <person name="Chen M."/>
        </authorList>
    </citation>
    <scope>NUCLEOTIDE SEQUENCE [LARGE SCALE GENOMIC DNA]</scope>
    <source>
        <strain evidence="1">cv. IRGC 101232</strain>
    </source>
</reference>
<keyword evidence="2" id="KW-1185">Reference proteome</keyword>
<accession>J3LPX1</accession>
<dbReference type="HOGENOM" id="CLU_2798012_0_0_1"/>
<evidence type="ECO:0000313" key="2">
    <source>
        <dbReference type="Proteomes" id="UP000006038"/>
    </source>
</evidence>
<reference evidence="1" key="2">
    <citation type="submission" date="2013-04" db="UniProtKB">
        <authorList>
            <consortium name="EnsemblPlants"/>
        </authorList>
    </citation>
    <scope>IDENTIFICATION</scope>
</reference>
<protein>
    <submittedName>
        <fullName evidence="1">Uncharacterized protein</fullName>
    </submittedName>
</protein>
<proteinExistence type="predicted"/>